<comment type="caution">
    <text evidence="9">The sequence shown here is derived from an EMBL/GenBank/DDBJ whole genome shotgun (WGS) entry which is preliminary data.</text>
</comment>
<dbReference type="SUPFAM" id="SSF56935">
    <property type="entry name" value="Porins"/>
    <property type="match status" value="1"/>
</dbReference>
<dbReference type="Proteomes" id="UP000293347">
    <property type="component" value="Unassembled WGS sequence"/>
</dbReference>
<evidence type="ECO:0000256" key="1">
    <source>
        <dbReference type="ARBA" id="ARBA00004571"/>
    </source>
</evidence>
<dbReference type="SUPFAM" id="SSF49464">
    <property type="entry name" value="Carboxypeptidase regulatory domain-like"/>
    <property type="match status" value="1"/>
</dbReference>
<dbReference type="AlphaFoldDB" id="A0A4R0NKH0"/>
<dbReference type="InterPro" id="IPR008969">
    <property type="entry name" value="CarboxyPept-like_regulatory"/>
</dbReference>
<dbReference type="Gene3D" id="2.40.170.20">
    <property type="entry name" value="TonB-dependent receptor, beta-barrel domain"/>
    <property type="match status" value="1"/>
</dbReference>
<proteinExistence type="inferred from homology"/>
<comment type="similarity">
    <text evidence="7">Belongs to the TonB-dependent receptor family.</text>
</comment>
<accession>A0A4R0NKH0</accession>
<gene>
    <name evidence="9" type="ORF">EZ437_10875</name>
</gene>
<keyword evidence="10" id="KW-1185">Reference proteome</keyword>
<keyword evidence="6 7" id="KW-0998">Cell outer membrane</keyword>
<dbReference type="NCBIfam" id="TIGR04057">
    <property type="entry name" value="SusC_RagA_signa"/>
    <property type="match status" value="1"/>
</dbReference>
<dbReference type="InterPro" id="IPR012910">
    <property type="entry name" value="Plug_dom"/>
</dbReference>
<evidence type="ECO:0000256" key="2">
    <source>
        <dbReference type="ARBA" id="ARBA00022448"/>
    </source>
</evidence>
<protein>
    <submittedName>
        <fullName evidence="9">SusC/RagA family TonB-linked outer membrane protein</fullName>
    </submittedName>
</protein>
<feature type="domain" description="Secretin/TonB short N-terminal" evidence="8">
    <location>
        <begin position="68"/>
        <end position="119"/>
    </location>
</feature>
<dbReference type="InterPro" id="IPR039426">
    <property type="entry name" value="TonB-dep_rcpt-like"/>
</dbReference>
<dbReference type="InterPro" id="IPR036942">
    <property type="entry name" value="Beta-barrel_TonB_sf"/>
</dbReference>
<sequence>MYRFYTVKPGMRRLLYPKILLVMRLTIAILIASLLQVSGSALAQKISLKVSNSPMSSVLQELRQQSGYIFFYRDNIIDKAHPVSINVQQAEFKEVLEKIFIDQPLTYVINERTITIKSRNLHQPLSAAASSLIHLKGQVTDSLGVPLAGASILVIKSGVENKTNSGELGGNSGSAKYTTDENGFFELDAEEGDMVVVRFVGYERHAFVMTKNMPEINKIVLKVSLEKLTEVVIQTGFQNFSKERATGAVSKPDMKVFSRRVGTQDVLTRLEGQVAGLQLEFDGEGQSIAGSVFTGPTNTRKMTIRGKGSVYTETQPLYVVNGVPVASFHAINIEDIQDITVLKDAAAGAIWGSRAANGVIVITTKSGRINQELTVNYSANSNYQGRPFFGYLNEMITEQYLKTARETFDPVNFPWQTLSNRRHVIAPHEQILYDQYRGRISGTTAAGRLDSLGAINATEETFRALSQPAFTNNHTLSVSGGTKSYTFFGSLGYIGAEGSTIGNKSNQYLLNLNQSFNIKERVSINLISNIANNVLKDKNVQLQRLLPYQLIKDKNGNAIPMNYANGLNDSTTNLYQSKSRINLGYTPLNEFGLINSKGNSTYVNLTSDLNVKILKGLKFQGNYSLQRTYGKSELFTDNRSFVGRSQIVDWTVAPSLNTDPIYYLPTTGGTLTAQNINLSAFTIRNRIAYETNLRKGLDMFSLQLGQEATSNTSMFDGNTLYGFDRETQTYPQQPDFVKLRNGISGTVTGARNGLRGDPVSKSIHENRIASIFALANYTLNSKYMLDMSWRQDRSSMFGTEISRQNKPFWSVGAKWLLGQETFMSDIKWLSQLGIRGSYGVQGLSPYTNQASAYDVLRSPSGTDPYAINGRYFDLASPGNMTISWETVTTVNLGLDFAVLDNRLSGSIEAYDRTSTDLLRSITTTPLTGFSDYWGNLGKLKNRGLEMTLRSENIKTRSFVWESNLTASYNRNKLLEFVEIPPGIEMGDFYIGSGAIKIGSPLNSVFAYRYAGLDQMGDPQIYLADNSITKTPLITKVEDIVYMGTADSPFTLGLSNVFNYKLLSLTLNLTGKFGGMMRRDVSSEYFTERFTSQLHGIGGNVPAYFADRWKKPGDEAFTNIPSWEPSIEEHFTRRSVQYWTQGDINMVSSDYLKLRDVSLAIELPQTLIRSLKIQKFDIFLQASNFMLWKANKFDMDPEYQTVGQNRALPPFRHAYAIGVNITL</sequence>
<evidence type="ECO:0000256" key="7">
    <source>
        <dbReference type="PROSITE-ProRule" id="PRU01360"/>
    </source>
</evidence>
<dbReference type="InterPro" id="IPR011662">
    <property type="entry name" value="Secretin/TonB_short_N"/>
</dbReference>
<dbReference type="InterPro" id="IPR037066">
    <property type="entry name" value="Plug_dom_sf"/>
</dbReference>
<evidence type="ECO:0000313" key="9">
    <source>
        <dbReference type="EMBL" id="TCD01252.1"/>
    </source>
</evidence>
<evidence type="ECO:0000259" key="8">
    <source>
        <dbReference type="SMART" id="SM00965"/>
    </source>
</evidence>
<dbReference type="InterPro" id="IPR023997">
    <property type="entry name" value="TonB-dep_OMP_SusC/RagA_CS"/>
</dbReference>
<dbReference type="OrthoDB" id="9768177at2"/>
<keyword evidence="3 7" id="KW-1134">Transmembrane beta strand</keyword>
<dbReference type="NCBIfam" id="TIGR04056">
    <property type="entry name" value="OMP_RagA_SusC"/>
    <property type="match status" value="1"/>
</dbReference>
<dbReference type="SMART" id="SM00965">
    <property type="entry name" value="STN"/>
    <property type="match status" value="1"/>
</dbReference>
<dbReference type="EMBL" id="SJSL01000002">
    <property type="protein sequence ID" value="TCD01252.1"/>
    <property type="molecule type" value="Genomic_DNA"/>
</dbReference>
<evidence type="ECO:0000256" key="3">
    <source>
        <dbReference type="ARBA" id="ARBA00022452"/>
    </source>
</evidence>
<evidence type="ECO:0000256" key="4">
    <source>
        <dbReference type="ARBA" id="ARBA00022692"/>
    </source>
</evidence>
<dbReference type="Pfam" id="PF07660">
    <property type="entry name" value="STN"/>
    <property type="match status" value="1"/>
</dbReference>
<keyword evidence="4 7" id="KW-0812">Transmembrane</keyword>
<dbReference type="Pfam" id="PF07715">
    <property type="entry name" value="Plug"/>
    <property type="match status" value="1"/>
</dbReference>
<dbReference type="InterPro" id="IPR023996">
    <property type="entry name" value="TonB-dep_OMP_SusC/RagA"/>
</dbReference>
<evidence type="ECO:0000256" key="5">
    <source>
        <dbReference type="ARBA" id="ARBA00023136"/>
    </source>
</evidence>
<evidence type="ECO:0000256" key="6">
    <source>
        <dbReference type="ARBA" id="ARBA00023237"/>
    </source>
</evidence>
<dbReference type="PROSITE" id="PS52016">
    <property type="entry name" value="TONB_DEPENDENT_REC_3"/>
    <property type="match status" value="1"/>
</dbReference>
<dbReference type="Gene3D" id="2.170.130.10">
    <property type="entry name" value="TonB-dependent receptor, plug domain"/>
    <property type="match status" value="1"/>
</dbReference>
<name>A0A4R0NKH0_9SPHI</name>
<dbReference type="GO" id="GO:0009279">
    <property type="term" value="C:cell outer membrane"/>
    <property type="evidence" value="ECO:0007669"/>
    <property type="project" value="UniProtKB-SubCell"/>
</dbReference>
<reference evidence="9 10" key="1">
    <citation type="submission" date="2019-02" db="EMBL/GenBank/DDBJ databases">
        <title>Pedobacter sp. RP-1-14 sp. nov., isolated from Arctic soil.</title>
        <authorList>
            <person name="Dahal R.H."/>
        </authorList>
    </citation>
    <scope>NUCLEOTIDE SEQUENCE [LARGE SCALE GENOMIC DNA]</scope>
    <source>
        <strain evidence="9 10">RP-1-14</strain>
    </source>
</reference>
<keyword evidence="2 7" id="KW-0813">Transport</keyword>
<keyword evidence="5 7" id="KW-0472">Membrane</keyword>
<organism evidence="9 10">
    <name type="scientific">Pedobacter psychroterrae</name>
    <dbReference type="NCBI Taxonomy" id="2530453"/>
    <lineage>
        <taxon>Bacteria</taxon>
        <taxon>Pseudomonadati</taxon>
        <taxon>Bacteroidota</taxon>
        <taxon>Sphingobacteriia</taxon>
        <taxon>Sphingobacteriales</taxon>
        <taxon>Sphingobacteriaceae</taxon>
        <taxon>Pedobacter</taxon>
    </lineage>
</organism>
<evidence type="ECO:0000313" key="10">
    <source>
        <dbReference type="Proteomes" id="UP000293347"/>
    </source>
</evidence>
<comment type="subcellular location">
    <subcellularLocation>
        <location evidence="1 7">Cell outer membrane</location>
        <topology evidence="1 7">Multi-pass membrane protein</topology>
    </subcellularLocation>
</comment>